<evidence type="ECO:0000313" key="3">
    <source>
        <dbReference type="EMBL" id="EQD43277.1"/>
    </source>
</evidence>
<dbReference type="Gene3D" id="2.130.10.10">
    <property type="entry name" value="YVTN repeat-like/Quinoprotein amine dehydrogenase"/>
    <property type="match status" value="1"/>
</dbReference>
<dbReference type="SUPFAM" id="SSF110296">
    <property type="entry name" value="Oligoxyloglucan reducing end-specific cellobiohydrolase"/>
    <property type="match status" value="1"/>
</dbReference>
<accession>T0ZG08</accession>
<organism evidence="3">
    <name type="scientific">mine drainage metagenome</name>
    <dbReference type="NCBI Taxonomy" id="410659"/>
    <lineage>
        <taxon>unclassified sequences</taxon>
        <taxon>metagenomes</taxon>
        <taxon>ecological metagenomes</taxon>
    </lineage>
</organism>
<protein>
    <submittedName>
        <fullName evidence="3">BNR/Asp-box repeat domain protein</fullName>
    </submittedName>
</protein>
<evidence type="ECO:0000256" key="1">
    <source>
        <dbReference type="ARBA" id="ARBA00022737"/>
    </source>
</evidence>
<reference evidence="3" key="2">
    <citation type="journal article" date="2014" name="ISME J.">
        <title>Microbial stratification in low pH oxic and suboxic macroscopic growths along an acid mine drainage.</title>
        <authorList>
            <person name="Mendez-Garcia C."/>
            <person name="Mesa V."/>
            <person name="Sprenger R.R."/>
            <person name="Richter M."/>
            <person name="Diez M.S."/>
            <person name="Solano J."/>
            <person name="Bargiela R."/>
            <person name="Golyshina O.V."/>
            <person name="Manteca A."/>
            <person name="Ramos J.L."/>
            <person name="Gallego J.R."/>
            <person name="Llorente I."/>
            <person name="Martins Dos Santos V.A."/>
            <person name="Jensen O.N."/>
            <person name="Pelaez A.I."/>
            <person name="Sanchez J."/>
            <person name="Ferrer M."/>
        </authorList>
    </citation>
    <scope>NUCLEOTIDE SEQUENCE</scope>
</reference>
<dbReference type="PANTHER" id="PTHR12106:SF27">
    <property type="entry name" value="SORTILIN-RELATED RECEPTOR"/>
    <property type="match status" value="1"/>
</dbReference>
<dbReference type="InterPro" id="IPR050310">
    <property type="entry name" value="VPS10-sortilin"/>
</dbReference>
<name>T0ZG08_9ZZZZ</name>
<reference evidence="3" key="1">
    <citation type="submission" date="2013-08" db="EMBL/GenBank/DDBJ databases">
        <authorList>
            <person name="Mendez C."/>
            <person name="Richter M."/>
            <person name="Ferrer M."/>
            <person name="Sanchez J."/>
        </authorList>
    </citation>
    <scope>NUCLEOTIDE SEQUENCE</scope>
</reference>
<dbReference type="EMBL" id="AUZX01011431">
    <property type="protein sequence ID" value="EQD43277.1"/>
    <property type="molecule type" value="Genomic_DNA"/>
</dbReference>
<dbReference type="Pfam" id="PF15902">
    <property type="entry name" value="Sortilin-Vps10"/>
    <property type="match status" value="1"/>
</dbReference>
<keyword evidence="1" id="KW-0677">Repeat</keyword>
<evidence type="ECO:0000259" key="2">
    <source>
        <dbReference type="Pfam" id="PF15902"/>
    </source>
</evidence>
<dbReference type="AlphaFoldDB" id="T0ZG08"/>
<gene>
    <name evidence="3" type="ORF">B1A_15581</name>
</gene>
<dbReference type="InterPro" id="IPR031778">
    <property type="entry name" value="Sortilin_N"/>
</dbReference>
<dbReference type="InterPro" id="IPR015943">
    <property type="entry name" value="WD40/YVTN_repeat-like_dom_sf"/>
</dbReference>
<comment type="caution">
    <text evidence="3">The sequence shown here is derived from an EMBL/GenBank/DDBJ whole genome shotgun (WGS) entry which is preliminary data.</text>
</comment>
<feature type="domain" description="Sortilin N-terminal" evidence="2">
    <location>
        <begin position="69"/>
        <end position="197"/>
    </location>
</feature>
<feature type="non-terminal residue" evidence="3">
    <location>
        <position position="1"/>
    </location>
</feature>
<dbReference type="CDD" id="cd15482">
    <property type="entry name" value="Sialidase_non-viral"/>
    <property type="match status" value="1"/>
</dbReference>
<dbReference type="PANTHER" id="PTHR12106">
    <property type="entry name" value="SORTILIN RELATED"/>
    <property type="match status" value="1"/>
</dbReference>
<proteinExistence type="predicted"/>
<sequence length="203" mass="21702">GQPLVYYVGSAAGGVWKTTNGGYSWKNVFAHGDSASIGAITLAPSNPNLVWVGTGESNPRDDMINGGGVYYSPDAGATWVFKGLRNAGQISRIVVDPANPNIVFVCALGNVWKPTPTRGVYRTSNGGKSWQRVLFLNDETGCSTLAMQPGNPQVMIAGMWQVRRYPWKLVSGGPSSGLYRSVDGGLTWTKLTQGLPKAAHWAQ</sequence>